<protein>
    <recommendedName>
        <fullName evidence="3">Telomere length regulation protein conserved domain-containing protein</fullName>
    </recommendedName>
</protein>
<sequence length="849" mass="92803">MPRMELQPWTFDCSTLEGIHYALNGAQGWSKSVEIFIDVIRQHNAWDDLLHTGQPMQAGWIAQHAIAGLLTDATGMDSTKHQADKTISMYFETSAKICGNNPTMALAVLGGGLTAFQSVESRAGIARAVDVLKEWFVGNALEQVVRALIEGNVSNEFAHASIGWLCGIADRFAACKKHTISSVQHFANWLDSQYLDRLVAAFVAQICRPLQKVDGTINFSHTTLDLMARMVLRGNASVLAAKICDEGLASNTVAATVGQLIERLSYDHVSASRSLMCTVLEAATMFLWSDSSQLFAYTHNGVTLLQSLLQPSLGAGLPIQQHLAVHIWRIRLGSQLPAPVVFALVDILMAGNCSQQICSQWLQIWSQPPSHDTWADRNLALRIARALQCTSCNENFGSQSLHLLLEGIHLRLSMQAKENRLHGMAIAEFLAGRWESNTVKGEEQLRFDNFDRDDASVVAFKLVAADFQVATHLPVKIGDFFPAARNLCDLLTAREGARSLSVDNMDIAAPAKTEKVHTPQETDSMEAPNGMSVLQASDSDDEEEDHPLRGLAPLSPFHVAPDKCSDLLLVQPPAFLRSAFEMLLGPSKAALTRLSDEAPKPGSAPEPPATTRARLSTALAELPGLVAQGPEELSRLAGPICDRVCRLEVDSLADLKVEVLISLLVEDGSRRPSVQHLVTEFGNEDISLAARRMVLKAMAAAARKLSDSKEDNAAHSVGEVCNTSLKKHWFASQAMHFIRPLMVRWKCPHRAASWAMGEPSLVGEFLHCLGVMLECAGTACPDKDILASECAEPAVEVLSHNEPLVRRCSLFLLSRIVLVGCEEVLLDRPNVLLHLEACPFTEIDDTCRR</sequence>
<feature type="domain" description="Telomere length regulation protein conserved" evidence="3">
    <location>
        <begin position="612"/>
        <end position="702"/>
    </location>
</feature>
<dbReference type="GO" id="GO:0005829">
    <property type="term" value="C:cytosol"/>
    <property type="evidence" value="ECO:0007669"/>
    <property type="project" value="TreeGrafter"/>
</dbReference>
<comment type="similarity">
    <text evidence="1">Belongs to the TEL2 family.</text>
</comment>
<dbReference type="AlphaFoldDB" id="A0AA36I055"/>
<feature type="region of interest" description="Disordered" evidence="2">
    <location>
        <begin position="510"/>
        <end position="547"/>
    </location>
</feature>
<dbReference type="GO" id="GO:0042162">
    <property type="term" value="F:telomeric DNA binding"/>
    <property type="evidence" value="ECO:0007669"/>
    <property type="project" value="TreeGrafter"/>
</dbReference>
<dbReference type="InterPro" id="IPR019337">
    <property type="entry name" value="Telomere_length_regulation_dom"/>
</dbReference>
<dbReference type="GO" id="GO:0051083">
    <property type="term" value="P:'de novo' cotranslational protein folding"/>
    <property type="evidence" value="ECO:0007669"/>
    <property type="project" value="TreeGrafter"/>
</dbReference>
<dbReference type="InterPro" id="IPR038528">
    <property type="entry name" value="TEL2_C_sf"/>
</dbReference>
<organism evidence="4 5">
    <name type="scientific">Effrenium voratum</name>
    <dbReference type="NCBI Taxonomy" id="2562239"/>
    <lineage>
        <taxon>Eukaryota</taxon>
        <taxon>Sar</taxon>
        <taxon>Alveolata</taxon>
        <taxon>Dinophyceae</taxon>
        <taxon>Suessiales</taxon>
        <taxon>Symbiodiniaceae</taxon>
        <taxon>Effrenium</taxon>
    </lineage>
</organism>
<evidence type="ECO:0000256" key="2">
    <source>
        <dbReference type="SAM" id="MobiDB-lite"/>
    </source>
</evidence>
<keyword evidence="5" id="KW-1185">Reference proteome</keyword>
<dbReference type="Proteomes" id="UP001178507">
    <property type="component" value="Unassembled WGS sequence"/>
</dbReference>
<accession>A0AA36I055</accession>
<evidence type="ECO:0000256" key="1">
    <source>
        <dbReference type="ARBA" id="ARBA00006133"/>
    </source>
</evidence>
<gene>
    <name evidence="4" type="ORF">EVOR1521_LOCUS6601</name>
</gene>
<evidence type="ECO:0000259" key="3">
    <source>
        <dbReference type="Pfam" id="PF10193"/>
    </source>
</evidence>
<evidence type="ECO:0000313" key="5">
    <source>
        <dbReference type="Proteomes" id="UP001178507"/>
    </source>
</evidence>
<dbReference type="InterPro" id="IPR051970">
    <property type="entry name" value="TEL2_Regulation"/>
</dbReference>
<dbReference type="EMBL" id="CAUJNA010000499">
    <property type="protein sequence ID" value="CAJ1377920.1"/>
    <property type="molecule type" value="Genomic_DNA"/>
</dbReference>
<dbReference type="GO" id="GO:0051879">
    <property type="term" value="F:Hsp90 protein binding"/>
    <property type="evidence" value="ECO:0007669"/>
    <property type="project" value="TreeGrafter"/>
</dbReference>
<dbReference type="Pfam" id="PF10193">
    <property type="entry name" value="Telomere_reg-2"/>
    <property type="match status" value="1"/>
</dbReference>
<evidence type="ECO:0000313" key="4">
    <source>
        <dbReference type="EMBL" id="CAJ1377920.1"/>
    </source>
</evidence>
<name>A0AA36I055_9DINO</name>
<comment type="caution">
    <text evidence="4">The sequence shown here is derived from an EMBL/GenBank/DDBJ whole genome shotgun (WGS) entry which is preliminary data.</text>
</comment>
<dbReference type="PANTHER" id="PTHR15830">
    <property type="entry name" value="TELOMERE LENGTH REGULATION PROTEIN TEL2 FAMILY MEMBER"/>
    <property type="match status" value="1"/>
</dbReference>
<proteinExistence type="inferred from homology"/>
<dbReference type="PANTHER" id="PTHR15830:SF10">
    <property type="entry name" value="TELOMERE LENGTH REGULATION PROTEIN TEL2 HOMOLOG"/>
    <property type="match status" value="1"/>
</dbReference>
<reference evidence="4" key="1">
    <citation type="submission" date="2023-08" db="EMBL/GenBank/DDBJ databases">
        <authorList>
            <person name="Chen Y."/>
            <person name="Shah S."/>
            <person name="Dougan E. K."/>
            <person name="Thang M."/>
            <person name="Chan C."/>
        </authorList>
    </citation>
    <scope>NUCLEOTIDE SEQUENCE</scope>
</reference>
<dbReference type="Gene3D" id="1.25.40.720">
    <property type="entry name" value="Telomere length regulation protein 2, C-terminal domain"/>
    <property type="match status" value="1"/>
</dbReference>